<dbReference type="InterPro" id="IPR002156">
    <property type="entry name" value="RNaseH_domain"/>
</dbReference>
<evidence type="ECO:0000313" key="3">
    <source>
        <dbReference type="EMBL" id="KAK9507797.1"/>
    </source>
</evidence>
<reference evidence="3 4" key="1">
    <citation type="submission" date="2022-12" db="EMBL/GenBank/DDBJ databases">
        <title>Chromosome-level genome assembly of true bugs.</title>
        <authorList>
            <person name="Ma L."/>
            <person name="Li H."/>
        </authorList>
    </citation>
    <scope>NUCLEOTIDE SEQUENCE [LARGE SCALE GENOMIC DNA]</scope>
    <source>
        <strain evidence="3">Lab_2022b</strain>
    </source>
</reference>
<evidence type="ECO:0000259" key="2">
    <source>
        <dbReference type="PROSITE" id="PS50879"/>
    </source>
</evidence>
<feature type="region of interest" description="Disordered" evidence="1">
    <location>
        <begin position="1"/>
        <end position="48"/>
    </location>
</feature>
<feature type="domain" description="RNase H type-1" evidence="2">
    <location>
        <begin position="1"/>
        <end position="79"/>
    </location>
</feature>
<gene>
    <name evidence="3" type="ORF">O3M35_007571</name>
</gene>
<name>A0AAW1DBH5_9HEMI</name>
<dbReference type="InterPro" id="IPR012337">
    <property type="entry name" value="RNaseH-like_sf"/>
</dbReference>
<dbReference type="GO" id="GO:0004523">
    <property type="term" value="F:RNA-DNA hybrid ribonuclease activity"/>
    <property type="evidence" value="ECO:0007669"/>
    <property type="project" value="InterPro"/>
</dbReference>
<comment type="caution">
    <text evidence="3">The sequence shown here is derived from an EMBL/GenBank/DDBJ whole genome shotgun (WGS) entry which is preliminary data.</text>
</comment>
<accession>A0AAW1DBH5</accession>
<dbReference type="AlphaFoldDB" id="A0AAW1DBH5"/>
<evidence type="ECO:0000313" key="4">
    <source>
        <dbReference type="Proteomes" id="UP001461498"/>
    </source>
</evidence>
<dbReference type="InterPro" id="IPR036397">
    <property type="entry name" value="RNaseH_sf"/>
</dbReference>
<proteinExistence type="predicted"/>
<keyword evidence="4" id="KW-1185">Reference proteome</keyword>
<dbReference type="EMBL" id="JAPXFL010000004">
    <property type="protein sequence ID" value="KAK9507797.1"/>
    <property type="molecule type" value="Genomic_DNA"/>
</dbReference>
<dbReference type="Gene3D" id="3.30.420.10">
    <property type="entry name" value="Ribonuclease H-like superfamily/Ribonuclease H"/>
    <property type="match status" value="1"/>
</dbReference>
<sequence>MLHLAIQKQCHLNSPTPPSPPIPNLPPNPSTSTLPPPPSPPHRPATYPPLHRVKIEWVKAHVGIAGNDLANKLAKETEADLEMEVSYQKCPKSFRKSKFRGESEEKLKENWKTTSKGRETFRYIPSIADRRKQKKYLKLDY</sequence>
<dbReference type="SUPFAM" id="SSF53098">
    <property type="entry name" value="Ribonuclease H-like"/>
    <property type="match status" value="1"/>
</dbReference>
<organism evidence="3 4">
    <name type="scientific">Rhynocoris fuscipes</name>
    <dbReference type="NCBI Taxonomy" id="488301"/>
    <lineage>
        <taxon>Eukaryota</taxon>
        <taxon>Metazoa</taxon>
        <taxon>Ecdysozoa</taxon>
        <taxon>Arthropoda</taxon>
        <taxon>Hexapoda</taxon>
        <taxon>Insecta</taxon>
        <taxon>Pterygota</taxon>
        <taxon>Neoptera</taxon>
        <taxon>Paraneoptera</taxon>
        <taxon>Hemiptera</taxon>
        <taxon>Heteroptera</taxon>
        <taxon>Panheteroptera</taxon>
        <taxon>Cimicomorpha</taxon>
        <taxon>Reduviidae</taxon>
        <taxon>Harpactorinae</taxon>
        <taxon>Harpactorini</taxon>
        <taxon>Rhynocoris</taxon>
    </lineage>
</organism>
<protein>
    <recommendedName>
        <fullName evidence="2">RNase H type-1 domain-containing protein</fullName>
    </recommendedName>
</protein>
<dbReference type="GO" id="GO:0003676">
    <property type="term" value="F:nucleic acid binding"/>
    <property type="evidence" value="ECO:0007669"/>
    <property type="project" value="InterPro"/>
</dbReference>
<dbReference type="Proteomes" id="UP001461498">
    <property type="component" value="Unassembled WGS sequence"/>
</dbReference>
<evidence type="ECO:0000256" key="1">
    <source>
        <dbReference type="SAM" id="MobiDB-lite"/>
    </source>
</evidence>
<dbReference type="PROSITE" id="PS50879">
    <property type="entry name" value="RNASE_H_1"/>
    <property type="match status" value="1"/>
</dbReference>
<feature type="compositionally biased region" description="Pro residues" evidence="1">
    <location>
        <begin position="15"/>
        <end position="47"/>
    </location>
</feature>